<organism evidence="4 5">
    <name type="scientific">Thorsellia kenyensis</name>
    <dbReference type="NCBI Taxonomy" id="1549888"/>
    <lineage>
        <taxon>Bacteria</taxon>
        <taxon>Pseudomonadati</taxon>
        <taxon>Pseudomonadota</taxon>
        <taxon>Gammaproteobacteria</taxon>
        <taxon>Enterobacterales</taxon>
        <taxon>Thorselliaceae</taxon>
        <taxon>Thorsellia</taxon>
    </lineage>
</organism>
<name>A0ABV6C8W2_9GAMM</name>
<dbReference type="Gene3D" id="3.40.1580.20">
    <property type="entry name" value="Syd protein"/>
    <property type="match status" value="1"/>
</dbReference>
<dbReference type="RefSeq" id="WP_385876510.1">
    <property type="nucleotide sequence ID" value="NZ_JBHLXE010000048.1"/>
</dbReference>
<dbReference type="InterPro" id="IPR009948">
    <property type="entry name" value="Syd"/>
</dbReference>
<evidence type="ECO:0000313" key="4">
    <source>
        <dbReference type="EMBL" id="MFC0179408.1"/>
    </source>
</evidence>
<evidence type="ECO:0000256" key="1">
    <source>
        <dbReference type="ARBA" id="ARBA00022475"/>
    </source>
</evidence>
<dbReference type="InterPro" id="IPR038228">
    <property type="entry name" value="Syd_sf"/>
</dbReference>
<reference evidence="4 5" key="1">
    <citation type="submission" date="2024-09" db="EMBL/GenBank/DDBJ databases">
        <authorList>
            <person name="Sun Q."/>
            <person name="Mori K."/>
        </authorList>
    </citation>
    <scope>NUCLEOTIDE SEQUENCE [LARGE SCALE GENOMIC DNA]</scope>
    <source>
        <strain evidence="4 5">CCM 8545</strain>
    </source>
</reference>
<dbReference type="CDD" id="cd16323">
    <property type="entry name" value="Syd"/>
    <property type="match status" value="1"/>
</dbReference>
<keyword evidence="2" id="KW-0997">Cell inner membrane</keyword>
<dbReference type="Proteomes" id="UP001589758">
    <property type="component" value="Unassembled WGS sequence"/>
</dbReference>
<evidence type="ECO:0000313" key="5">
    <source>
        <dbReference type="Proteomes" id="UP001589758"/>
    </source>
</evidence>
<dbReference type="NCBIfam" id="NF003439">
    <property type="entry name" value="PRK04968.1"/>
    <property type="match status" value="1"/>
</dbReference>
<comment type="caution">
    <text evidence="4">The sequence shown here is derived from an EMBL/GenBank/DDBJ whole genome shotgun (WGS) entry which is preliminary data.</text>
</comment>
<evidence type="ECO:0000256" key="3">
    <source>
        <dbReference type="ARBA" id="ARBA00023136"/>
    </source>
</evidence>
<dbReference type="Pfam" id="PF07348">
    <property type="entry name" value="Syd"/>
    <property type="match status" value="1"/>
</dbReference>
<keyword evidence="5" id="KW-1185">Reference proteome</keyword>
<keyword evidence="1" id="KW-1003">Cell membrane</keyword>
<gene>
    <name evidence="4" type="primary">syd</name>
    <name evidence="4" type="ORF">ACFFIT_04765</name>
</gene>
<sequence>MSERVNINETVKSELINLLNRYVSAWKNTELSLPIAEGYAHLMSPCIQTNIDNEKTTWLPKIHEQLIPLAGVEKGMEMLIHQDIHTFYGIQFSADIAVLYKDIAINLIQVWNEEDHIRLQENIICHLVAQRKAKRMPSVFIGSIDDEDKIIACCNMTGRVFLESLTNGSRVYLSETIPDFLSTLTINTVKCNL</sequence>
<proteinExistence type="predicted"/>
<dbReference type="EMBL" id="JBHLXE010000048">
    <property type="protein sequence ID" value="MFC0179408.1"/>
    <property type="molecule type" value="Genomic_DNA"/>
</dbReference>
<accession>A0ABV6C8W2</accession>
<keyword evidence="3" id="KW-0472">Membrane</keyword>
<evidence type="ECO:0000256" key="2">
    <source>
        <dbReference type="ARBA" id="ARBA00022519"/>
    </source>
</evidence>
<protein>
    <submittedName>
        <fullName evidence="4">SecY-interacting protein</fullName>
    </submittedName>
</protein>